<comment type="caution">
    <text evidence="2">The sequence shown here is derived from an EMBL/GenBank/DDBJ whole genome shotgun (WGS) entry which is preliminary data.</text>
</comment>
<dbReference type="NCBIfam" id="NF043054">
    <property type="entry name" value="T4SS_Ceg19"/>
    <property type="match status" value="1"/>
</dbReference>
<dbReference type="PATRIC" id="fig|28087.4.peg.164"/>
<proteinExistence type="predicted"/>
<dbReference type="EMBL" id="LNYV01000002">
    <property type="protein sequence ID" value="KTD60404.1"/>
    <property type="molecule type" value="Genomic_DNA"/>
</dbReference>
<evidence type="ECO:0000256" key="1">
    <source>
        <dbReference type="SAM" id="Coils"/>
    </source>
</evidence>
<reference evidence="2 3" key="1">
    <citation type="submission" date="2015-11" db="EMBL/GenBank/DDBJ databases">
        <title>Genomic analysis of 38 Legionella species identifies large and diverse effector repertoires.</title>
        <authorList>
            <person name="Burstein D."/>
            <person name="Amaro F."/>
            <person name="Zusman T."/>
            <person name="Lifshitz Z."/>
            <person name="Cohen O."/>
            <person name="Gilbert J.A."/>
            <person name="Pupko T."/>
            <person name="Shuman H.A."/>
            <person name="Segal G."/>
        </authorList>
    </citation>
    <scope>NUCLEOTIDE SEQUENCE [LARGE SCALE GENOMIC DNA]</scope>
    <source>
        <strain evidence="2 3">Mt.St.Helens-4</strain>
    </source>
</reference>
<dbReference type="Proteomes" id="UP000054621">
    <property type="component" value="Unassembled WGS sequence"/>
</dbReference>
<sequence length="282" mass="32483">MKRLCFNLLNIGLIFLYYDDIYFYYPSNLEKTMHKLRELEQEAKDLSILLDQALLSNLREEKESALAELENSELMKNANQFRIFIDPEHPIVSLIKLASVTLPEKINELQKKARLVQHQLDAEKDIKTTEDSILETVTVKEEPIIDLKDEVITVEKDIPKVIEIINPKLEMLAKVKEGLKSYIETTENRTSEYYYGKVGTFFNYMGSYIGLSGYTKTQKLDALNKLFDNFETDNTSELDEQDIAILTTGYLGNALNPLLEDEAVGQKLKELLKIESQTNKLQ</sequence>
<evidence type="ECO:0000313" key="2">
    <source>
        <dbReference type="EMBL" id="KTD60404.1"/>
    </source>
</evidence>
<evidence type="ECO:0000313" key="3">
    <source>
        <dbReference type="Proteomes" id="UP000054621"/>
    </source>
</evidence>
<dbReference type="eggNOG" id="ENOG5031TAD">
    <property type="taxonomic scope" value="Bacteria"/>
</dbReference>
<gene>
    <name evidence="2" type="ORF">Lsai_0154</name>
</gene>
<dbReference type="AlphaFoldDB" id="A0A0W0YUA1"/>
<organism evidence="2 3">
    <name type="scientific">Legionella sainthelensi</name>
    <dbReference type="NCBI Taxonomy" id="28087"/>
    <lineage>
        <taxon>Bacteria</taxon>
        <taxon>Pseudomonadati</taxon>
        <taxon>Pseudomonadota</taxon>
        <taxon>Gammaproteobacteria</taxon>
        <taxon>Legionellales</taxon>
        <taxon>Legionellaceae</taxon>
        <taxon>Legionella</taxon>
    </lineage>
</organism>
<protein>
    <submittedName>
        <fullName evidence="2">Coiled-coil protein</fullName>
    </submittedName>
</protein>
<name>A0A0W0YUA1_9GAMM</name>
<feature type="coiled-coil region" evidence="1">
    <location>
        <begin position="29"/>
        <end position="75"/>
    </location>
</feature>
<accession>A0A0W0YUA1</accession>
<dbReference type="InterPro" id="IPR049984">
    <property type="entry name" value="T4SS_Ceg19"/>
</dbReference>
<keyword evidence="1" id="KW-0175">Coiled coil</keyword>